<evidence type="ECO:0000313" key="2">
    <source>
        <dbReference type="Proteomes" id="UP001152561"/>
    </source>
</evidence>
<dbReference type="Proteomes" id="UP001152561">
    <property type="component" value="Unassembled WGS sequence"/>
</dbReference>
<protein>
    <submittedName>
        <fullName evidence="1">Uncharacterized protein</fullName>
    </submittedName>
</protein>
<evidence type="ECO:0000313" key="1">
    <source>
        <dbReference type="EMBL" id="KAJ8529568.1"/>
    </source>
</evidence>
<dbReference type="AlphaFoldDB" id="A0A9Q1L576"/>
<proteinExistence type="predicted"/>
<gene>
    <name evidence="1" type="ORF">K7X08_036403</name>
</gene>
<reference evidence="2" key="1">
    <citation type="journal article" date="2023" name="Proc. Natl. Acad. Sci. U.S.A.">
        <title>Genomic and structural basis for evolution of tropane alkaloid biosynthesis.</title>
        <authorList>
            <person name="Wanga Y.-J."/>
            <person name="Taina T."/>
            <person name="Yua J.-Y."/>
            <person name="Lia J."/>
            <person name="Xua B."/>
            <person name="Chenc J."/>
            <person name="D'Auriad J.C."/>
            <person name="Huanga J.-P."/>
            <person name="Huanga S.-X."/>
        </authorList>
    </citation>
    <scope>NUCLEOTIDE SEQUENCE [LARGE SCALE GENOMIC DNA]</scope>
    <source>
        <strain evidence="2">cv. KIB-2019</strain>
    </source>
</reference>
<organism evidence="1 2">
    <name type="scientific">Anisodus acutangulus</name>
    <dbReference type="NCBI Taxonomy" id="402998"/>
    <lineage>
        <taxon>Eukaryota</taxon>
        <taxon>Viridiplantae</taxon>
        <taxon>Streptophyta</taxon>
        <taxon>Embryophyta</taxon>
        <taxon>Tracheophyta</taxon>
        <taxon>Spermatophyta</taxon>
        <taxon>Magnoliopsida</taxon>
        <taxon>eudicotyledons</taxon>
        <taxon>Gunneridae</taxon>
        <taxon>Pentapetalae</taxon>
        <taxon>asterids</taxon>
        <taxon>lamiids</taxon>
        <taxon>Solanales</taxon>
        <taxon>Solanaceae</taxon>
        <taxon>Solanoideae</taxon>
        <taxon>Hyoscyameae</taxon>
        <taxon>Anisodus</taxon>
    </lineage>
</organism>
<sequence length="119" mass="13432">MDERQELAKEEGIHQAILVMQEIFLNARKQLDGVQSIMNEQQVDNLHNNNMTNEVLDDKHEKDGQQAKEMEATVDSNSGIVVDDVGVSMQSKELSKGKDKVSDGDWTAVTHKQGMWNYS</sequence>
<dbReference type="EMBL" id="JAJAGQ010000022">
    <property type="protein sequence ID" value="KAJ8529568.1"/>
    <property type="molecule type" value="Genomic_DNA"/>
</dbReference>
<name>A0A9Q1L576_9SOLA</name>
<keyword evidence="2" id="KW-1185">Reference proteome</keyword>
<comment type="caution">
    <text evidence="1">The sequence shown here is derived from an EMBL/GenBank/DDBJ whole genome shotgun (WGS) entry which is preliminary data.</text>
</comment>
<accession>A0A9Q1L576</accession>